<dbReference type="KEGG" id="dpp:DICPUDRAFT_75586"/>
<dbReference type="InterPro" id="IPR008615">
    <property type="entry name" value="FNIP"/>
</dbReference>
<accession>F0ZB32</accession>
<gene>
    <name evidence="2" type="ORF">DICPUDRAFT_75586</name>
</gene>
<dbReference type="EMBL" id="GL870968">
    <property type="protein sequence ID" value="EGC38848.1"/>
    <property type="molecule type" value="Genomic_DNA"/>
</dbReference>
<sequence>MKLFTFHDTPIQYNYLIDNFCNNTFNTNNNNYNNHYNYSNNNNKKLKNYQYSKYLKSIYIHFHKDVQIGKLFKEIKECPNIDTLEISSYSFDYKEDIFKDCIDSLPSSIKTLKLFKYFGTPINPTYIKHFKIIFLSTLITPNTFGAGLTSLYIYLSQYEINFEYLPQTLLTLSIDCLGKSKIRPNSLPNSITSLCLKTDFNQVLDDILPTSLKELYLGADFNKDITPSSLPKNLHKFYYFGKRFSFKFFDQNQTISELLGSIQVPVGLMDFSKLLSLKGFSLKDFNETIYDIEDVFPKSIKRLDLLNDKSYLADDLVFSGCLKKAKVPIVSIKNLPIQSIKSLTVLCNFDYSPHSLDRSAPIDDRVKLFVTDQLSQILSFTALKSLSLVAISNPTDFDLKDFIPPTVKHLEFQFLNDRSKENKSLTYIIPSHIQSFKVNLSANGIHPLFYPDSLTCLELELYANITIRSSMLPKFIKTLVIKSSFTTLFELPLPPTLELLILHNNQNLLKYPDLFNQLFDLGILKLVDLNKNKSALRYIKKLRFKN</sequence>
<dbReference type="InterPro" id="IPR051251">
    <property type="entry name" value="STK_FNIP-Repeat"/>
</dbReference>
<dbReference type="InParanoid" id="F0ZB32"/>
<dbReference type="PANTHER" id="PTHR32134:SF169">
    <property type="entry name" value="FNIP REPEAT-CONTAINING PROTEIN-RELATED"/>
    <property type="match status" value="1"/>
</dbReference>
<evidence type="ECO:0000256" key="1">
    <source>
        <dbReference type="ARBA" id="ARBA00022737"/>
    </source>
</evidence>
<dbReference type="Pfam" id="PF05725">
    <property type="entry name" value="FNIP"/>
    <property type="match status" value="1"/>
</dbReference>
<dbReference type="Proteomes" id="UP000001064">
    <property type="component" value="Unassembled WGS sequence"/>
</dbReference>
<evidence type="ECO:0000313" key="3">
    <source>
        <dbReference type="Proteomes" id="UP000001064"/>
    </source>
</evidence>
<organism evidence="2 3">
    <name type="scientific">Dictyostelium purpureum</name>
    <name type="common">Slime mold</name>
    <dbReference type="NCBI Taxonomy" id="5786"/>
    <lineage>
        <taxon>Eukaryota</taxon>
        <taxon>Amoebozoa</taxon>
        <taxon>Evosea</taxon>
        <taxon>Eumycetozoa</taxon>
        <taxon>Dictyostelia</taxon>
        <taxon>Dictyosteliales</taxon>
        <taxon>Dictyosteliaceae</taxon>
        <taxon>Dictyostelium</taxon>
    </lineage>
</organism>
<name>F0ZB32_DICPU</name>
<evidence type="ECO:0008006" key="4">
    <source>
        <dbReference type="Google" id="ProtNLM"/>
    </source>
</evidence>
<reference evidence="3" key="1">
    <citation type="journal article" date="2011" name="Genome Biol.">
        <title>Comparative genomics of the social amoebae Dictyostelium discoideum and Dictyostelium purpureum.</title>
        <authorList>
            <consortium name="US DOE Joint Genome Institute (JGI-PGF)"/>
            <person name="Sucgang R."/>
            <person name="Kuo A."/>
            <person name="Tian X."/>
            <person name="Salerno W."/>
            <person name="Parikh A."/>
            <person name="Feasley C.L."/>
            <person name="Dalin E."/>
            <person name="Tu H."/>
            <person name="Huang E."/>
            <person name="Barry K."/>
            <person name="Lindquist E."/>
            <person name="Shapiro H."/>
            <person name="Bruce D."/>
            <person name="Schmutz J."/>
            <person name="Salamov A."/>
            <person name="Fey P."/>
            <person name="Gaudet P."/>
            <person name="Anjard C."/>
            <person name="Babu M.M."/>
            <person name="Basu S."/>
            <person name="Bushmanova Y."/>
            <person name="van der Wel H."/>
            <person name="Katoh-Kurasawa M."/>
            <person name="Dinh C."/>
            <person name="Coutinho P.M."/>
            <person name="Saito T."/>
            <person name="Elias M."/>
            <person name="Schaap P."/>
            <person name="Kay R.R."/>
            <person name="Henrissat B."/>
            <person name="Eichinger L."/>
            <person name="Rivero F."/>
            <person name="Putnam N.H."/>
            <person name="West C.M."/>
            <person name="Loomis W.F."/>
            <person name="Chisholm R.L."/>
            <person name="Shaulsky G."/>
            <person name="Strassmann J.E."/>
            <person name="Queller D.C."/>
            <person name="Kuspa A."/>
            <person name="Grigoriev I.V."/>
        </authorList>
    </citation>
    <scope>NUCLEOTIDE SEQUENCE [LARGE SCALE GENOMIC DNA]</scope>
    <source>
        <strain evidence="3">QSDP1</strain>
    </source>
</reference>
<dbReference type="VEuPathDB" id="AmoebaDB:DICPUDRAFT_75586"/>
<keyword evidence="1" id="KW-0677">Repeat</keyword>
<protein>
    <recommendedName>
        <fullName evidence="4">FNIP repeat-containing protein</fullName>
    </recommendedName>
</protein>
<evidence type="ECO:0000313" key="2">
    <source>
        <dbReference type="EMBL" id="EGC38848.1"/>
    </source>
</evidence>
<dbReference type="RefSeq" id="XP_003284642.1">
    <property type="nucleotide sequence ID" value="XM_003284594.1"/>
</dbReference>
<dbReference type="PANTHER" id="PTHR32134">
    <property type="entry name" value="FNIP REPEAT-CONTAINING PROTEIN"/>
    <property type="match status" value="1"/>
</dbReference>
<dbReference type="GeneID" id="10506520"/>
<dbReference type="AlphaFoldDB" id="F0ZB32"/>
<keyword evidence="3" id="KW-1185">Reference proteome</keyword>
<proteinExistence type="predicted"/>